<sequence>MNTVVITGCTVADGRAAEGASPVTDAAILVQDDRIADVGPRRDVLGRSSPDATRIDLGGAYVTPGLVNMHTHLSLSLPGTAGDQVKDLNPYELALYMADGARRTLHCGVTTVRCVAEKDHADFALRRAIDAGRVPGPRVFTAGRALVCTGGHGHEGTDTLECDGVDGLRRGARAQIKAGADLIKVMISGGIAGRHEAIDTPQLFADEMAAVIDTAHAWGRKVTAHAGPAAVIAQAVELGLDCVEHGYQLTPEVAALMAARGTALVPTLLVTRCKEFFDELGVPEWMQCRSLGAGPAHLESFAAAVAAGVEVLLGSDMPPYWSFEGTNATVRELEHMAEVIGPARALYAATLGPARWLRADADLGTVEPGRYADLIAMDEDPLASASAFRGVRWVMKGGQVVRAEAAAGGRRHA</sequence>
<dbReference type="InterPro" id="IPR011059">
    <property type="entry name" value="Metal-dep_hydrolase_composite"/>
</dbReference>
<comment type="caution">
    <text evidence="2">The sequence shown here is derived from an EMBL/GenBank/DDBJ whole genome shotgun (WGS) entry which is preliminary data.</text>
</comment>
<dbReference type="CDD" id="cd01299">
    <property type="entry name" value="Met_dep_hydrolase_A"/>
    <property type="match status" value="1"/>
</dbReference>
<dbReference type="SUPFAM" id="SSF51338">
    <property type="entry name" value="Composite domain of metallo-dependent hydrolases"/>
    <property type="match status" value="1"/>
</dbReference>
<gene>
    <name evidence="2" type="ORF">MF672_025210</name>
</gene>
<dbReference type="Pfam" id="PF01979">
    <property type="entry name" value="Amidohydro_1"/>
    <property type="match status" value="1"/>
</dbReference>
<evidence type="ECO:0000313" key="2">
    <source>
        <dbReference type="EMBL" id="MCK2217066.1"/>
    </source>
</evidence>
<dbReference type="InterPro" id="IPR051781">
    <property type="entry name" value="Metallo-dep_Hydrolase"/>
</dbReference>
<feature type="domain" description="Amidohydrolase-related" evidence="1">
    <location>
        <begin position="61"/>
        <end position="401"/>
    </location>
</feature>
<dbReference type="Gene3D" id="2.30.40.10">
    <property type="entry name" value="Urease, subunit C, domain 1"/>
    <property type="match status" value="1"/>
</dbReference>
<organism evidence="2 3">
    <name type="scientific">Actinomadura luzonensis</name>
    <dbReference type="NCBI Taxonomy" id="2805427"/>
    <lineage>
        <taxon>Bacteria</taxon>
        <taxon>Bacillati</taxon>
        <taxon>Actinomycetota</taxon>
        <taxon>Actinomycetes</taxon>
        <taxon>Streptosporangiales</taxon>
        <taxon>Thermomonosporaceae</taxon>
        <taxon>Actinomadura</taxon>
    </lineage>
</organism>
<dbReference type="PANTHER" id="PTHR43135">
    <property type="entry name" value="ALPHA-D-RIBOSE 1-METHYLPHOSPHONATE 5-TRIPHOSPHATE DIPHOSPHATASE"/>
    <property type="match status" value="1"/>
</dbReference>
<dbReference type="SUPFAM" id="SSF51556">
    <property type="entry name" value="Metallo-dependent hydrolases"/>
    <property type="match status" value="1"/>
</dbReference>
<dbReference type="InterPro" id="IPR006680">
    <property type="entry name" value="Amidohydro-rel"/>
</dbReference>
<keyword evidence="3" id="KW-1185">Reference proteome</keyword>
<evidence type="ECO:0000259" key="1">
    <source>
        <dbReference type="Pfam" id="PF01979"/>
    </source>
</evidence>
<accession>A0ABT0FYU3</accession>
<dbReference type="Gene3D" id="3.20.20.140">
    <property type="entry name" value="Metal-dependent hydrolases"/>
    <property type="match status" value="1"/>
</dbReference>
<dbReference type="RefSeq" id="WP_242380523.1">
    <property type="nucleotide sequence ID" value="NZ_JAKRKC020000001.1"/>
</dbReference>
<dbReference type="InterPro" id="IPR057744">
    <property type="entry name" value="OTAase-like"/>
</dbReference>
<dbReference type="Proteomes" id="UP001317259">
    <property type="component" value="Unassembled WGS sequence"/>
</dbReference>
<dbReference type="PANTHER" id="PTHR43135:SF3">
    <property type="entry name" value="ALPHA-D-RIBOSE 1-METHYLPHOSPHONATE 5-TRIPHOSPHATE DIPHOSPHATASE"/>
    <property type="match status" value="1"/>
</dbReference>
<proteinExistence type="predicted"/>
<evidence type="ECO:0000313" key="3">
    <source>
        <dbReference type="Proteomes" id="UP001317259"/>
    </source>
</evidence>
<protein>
    <submittedName>
        <fullName evidence="2">Amidohydrolase family protein</fullName>
    </submittedName>
</protein>
<dbReference type="InterPro" id="IPR032466">
    <property type="entry name" value="Metal_Hydrolase"/>
</dbReference>
<dbReference type="EMBL" id="JAKRKC020000001">
    <property type="protein sequence ID" value="MCK2217066.1"/>
    <property type="molecule type" value="Genomic_DNA"/>
</dbReference>
<reference evidence="2 3" key="1">
    <citation type="submission" date="2022-04" db="EMBL/GenBank/DDBJ databases">
        <title>Genome draft of Actinomadura sp. ATCC 31491.</title>
        <authorList>
            <person name="Shi X."/>
            <person name="Du Y."/>
        </authorList>
    </citation>
    <scope>NUCLEOTIDE SEQUENCE [LARGE SCALE GENOMIC DNA]</scope>
    <source>
        <strain evidence="2 3">ATCC 31491</strain>
    </source>
</reference>
<name>A0ABT0FYU3_9ACTN</name>